<dbReference type="PIRSF" id="PIRSF004848">
    <property type="entry name" value="YBL036c_PLPDEIII"/>
    <property type="match status" value="1"/>
</dbReference>
<dbReference type="GO" id="GO:0030170">
    <property type="term" value="F:pyridoxal phosphate binding"/>
    <property type="evidence" value="ECO:0007669"/>
    <property type="project" value="UniProtKB-UniRule"/>
</dbReference>
<dbReference type="InterPro" id="IPR001608">
    <property type="entry name" value="Ala_racemase_N"/>
</dbReference>
<dbReference type="AlphaFoldDB" id="A0A1B4V4K4"/>
<dbReference type="RefSeq" id="WP_096460965.1">
    <property type="nucleotide sequence ID" value="NZ_AP014936.1"/>
</dbReference>
<feature type="domain" description="Alanine racemase N-terminal" evidence="5">
    <location>
        <begin position="11"/>
        <end position="233"/>
    </location>
</feature>
<comment type="function">
    <text evidence="2">Pyridoxal 5'-phosphate (PLP)-binding protein, which is involved in PLP homeostasis.</text>
</comment>
<dbReference type="Pfam" id="PF01168">
    <property type="entry name" value="Ala_racemase_N"/>
    <property type="match status" value="1"/>
</dbReference>
<evidence type="ECO:0000256" key="2">
    <source>
        <dbReference type="HAMAP-Rule" id="MF_02087"/>
    </source>
</evidence>
<dbReference type="NCBIfam" id="TIGR00044">
    <property type="entry name" value="YggS family pyridoxal phosphate-dependent enzyme"/>
    <property type="match status" value="1"/>
</dbReference>
<dbReference type="PANTHER" id="PTHR10146:SF14">
    <property type="entry name" value="PYRIDOXAL PHOSPHATE HOMEOSTASIS PROTEIN"/>
    <property type="match status" value="1"/>
</dbReference>
<protein>
    <recommendedName>
        <fullName evidence="2">Pyridoxal phosphate homeostasis protein</fullName>
        <shortName evidence="2">PLP homeostasis protein</shortName>
    </recommendedName>
</protein>
<evidence type="ECO:0000313" key="7">
    <source>
        <dbReference type="Proteomes" id="UP000218899"/>
    </source>
</evidence>
<dbReference type="PROSITE" id="PS01211">
    <property type="entry name" value="UPF0001"/>
    <property type="match status" value="1"/>
</dbReference>
<dbReference type="InterPro" id="IPR029066">
    <property type="entry name" value="PLP-binding_barrel"/>
</dbReference>
<evidence type="ECO:0000259" key="5">
    <source>
        <dbReference type="Pfam" id="PF01168"/>
    </source>
</evidence>
<keyword evidence="1 2" id="KW-0663">Pyridoxal phosphate</keyword>
<organism evidence="6 7">
    <name type="scientific">Sulfurifustis variabilis</name>
    <dbReference type="NCBI Taxonomy" id="1675686"/>
    <lineage>
        <taxon>Bacteria</taxon>
        <taxon>Pseudomonadati</taxon>
        <taxon>Pseudomonadota</taxon>
        <taxon>Gammaproteobacteria</taxon>
        <taxon>Acidiferrobacterales</taxon>
        <taxon>Acidiferrobacteraceae</taxon>
        <taxon>Sulfurifustis</taxon>
    </lineage>
</organism>
<sequence length="245" mass="26630">MDGARDISSRLAALRDRIAELARAAGRDPRDVRLIAVSKTHPAESVRDALDAGQRDFGESTVQEALPKIDALSGTGAQWHFIGHLQSNKAKFILPRFAWVHSLDSAKIAVRLSHVAHEWSTPLNALIEVNVTRDPAKHGVLPEALPGLLEQLRREDLPGIVLRGLMTIGPHQASEPEIRCCFAGLRQLRDENRARFGLPLFTELSMGMSGDYAYAIAEGATMVRLGTAIFGERSYARAAKAGAPG</sequence>
<evidence type="ECO:0000313" key="6">
    <source>
        <dbReference type="EMBL" id="BAU48460.1"/>
    </source>
</evidence>
<feature type="modified residue" description="N6-(pyridoxal phosphate)lysine" evidence="2 3">
    <location>
        <position position="39"/>
    </location>
</feature>
<evidence type="ECO:0000256" key="3">
    <source>
        <dbReference type="PIRSR" id="PIRSR004848-1"/>
    </source>
</evidence>
<dbReference type="SUPFAM" id="SSF51419">
    <property type="entry name" value="PLP-binding barrel"/>
    <property type="match status" value="1"/>
</dbReference>
<name>A0A1B4V4K4_9GAMM</name>
<comment type="similarity">
    <text evidence="2 4">Belongs to the pyridoxal phosphate-binding protein YggS/PROSC family.</text>
</comment>
<dbReference type="Proteomes" id="UP000218899">
    <property type="component" value="Chromosome"/>
</dbReference>
<gene>
    <name evidence="6" type="ORF">SVA_1906</name>
</gene>
<dbReference type="CDD" id="cd00635">
    <property type="entry name" value="PLPDE_III_YBL036c_like"/>
    <property type="match status" value="1"/>
</dbReference>
<dbReference type="KEGG" id="sva:SVA_1906"/>
<dbReference type="FunFam" id="3.20.20.10:FF:000018">
    <property type="entry name" value="Pyridoxal phosphate homeostasis protein"/>
    <property type="match status" value="1"/>
</dbReference>
<accession>A0A1B4V4K4</accession>
<evidence type="ECO:0000256" key="4">
    <source>
        <dbReference type="RuleBase" id="RU004514"/>
    </source>
</evidence>
<keyword evidence="7" id="KW-1185">Reference proteome</keyword>
<dbReference type="EMBL" id="AP014936">
    <property type="protein sequence ID" value="BAU48460.1"/>
    <property type="molecule type" value="Genomic_DNA"/>
</dbReference>
<reference evidence="6 7" key="1">
    <citation type="submission" date="2015-08" db="EMBL/GenBank/DDBJ databases">
        <title>Complete genome sequence of Sulfurifustis variabilis.</title>
        <authorList>
            <person name="Miura A."/>
            <person name="Kojima H."/>
            <person name="Fukui M."/>
        </authorList>
    </citation>
    <scope>NUCLEOTIDE SEQUENCE [LARGE SCALE GENOMIC DNA]</scope>
    <source>
        <strain evidence="7">skN76</strain>
    </source>
</reference>
<dbReference type="Gene3D" id="3.20.20.10">
    <property type="entry name" value="Alanine racemase"/>
    <property type="match status" value="1"/>
</dbReference>
<dbReference type="InterPro" id="IPR011078">
    <property type="entry name" value="PyrdxlP_homeostasis"/>
</dbReference>
<comment type="cofactor">
    <cofactor evidence="3">
        <name>pyridoxal 5'-phosphate</name>
        <dbReference type="ChEBI" id="CHEBI:597326"/>
    </cofactor>
</comment>
<proteinExistence type="inferred from homology"/>
<dbReference type="HAMAP" id="MF_02087">
    <property type="entry name" value="PLP_homeostasis"/>
    <property type="match status" value="1"/>
</dbReference>
<dbReference type="OrthoDB" id="9804072at2"/>
<dbReference type="PANTHER" id="PTHR10146">
    <property type="entry name" value="PROLINE SYNTHETASE CO-TRANSCRIBED BACTERIAL HOMOLOG PROTEIN"/>
    <property type="match status" value="1"/>
</dbReference>
<evidence type="ECO:0000256" key="1">
    <source>
        <dbReference type="ARBA" id="ARBA00022898"/>
    </source>
</evidence>